<dbReference type="AlphaFoldDB" id="A0AAE3M468"/>
<protein>
    <submittedName>
        <fullName evidence="1">Uncharacterized protein</fullName>
    </submittedName>
</protein>
<reference evidence="1" key="1">
    <citation type="submission" date="2022-10" db="EMBL/GenBank/DDBJ databases">
        <authorList>
            <person name="Yu W.X."/>
        </authorList>
    </citation>
    <scope>NUCLEOTIDE SEQUENCE</scope>
    <source>
        <strain evidence="1">AAT</strain>
    </source>
</reference>
<dbReference type="Proteomes" id="UP001209229">
    <property type="component" value="Unassembled WGS sequence"/>
</dbReference>
<keyword evidence="2" id="KW-1185">Reference proteome</keyword>
<accession>A0AAE3M468</accession>
<gene>
    <name evidence="1" type="ORF">OM075_10540</name>
</gene>
<evidence type="ECO:0000313" key="2">
    <source>
        <dbReference type="Proteomes" id="UP001209229"/>
    </source>
</evidence>
<dbReference type="EMBL" id="JAPDPJ010000021">
    <property type="protein sequence ID" value="MCW3786907.1"/>
    <property type="molecule type" value="Genomic_DNA"/>
</dbReference>
<evidence type="ECO:0000313" key="1">
    <source>
        <dbReference type="EMBL" id="MCW3786907.1"/>
    </source>
</evidence>
<dbReference type="Pfam" id="PF21857">
    <property type="entry name" value="DUF6913"/>
    <property type="match status" value="1"/>
</dbReference>
<dbReference type="InterPro" id="IPR054207">
    <property type="entry name" value="DUF6913"/>
</dbReference>
<sequence length="181" mass="21162">MNYFKKLRIKIGNYLLNRKLKKRNYKPIICNLKHAKKIGIIYDSLSNEDLSAIKKVEKSYINQNIKVELLGFSNAKIIQDNLIGDNNHHYVCIKDLNWLFQPKSELLKEFIAKDFDILINLYTNEDFCTEVIVRSSYAKFKVGPAHLNKNMHDLMIDGGEKKNNILYLNEQISYYLGIINS</sequence>
<name>A0AAE3M468_9BACT</name>
<comment type="caution">
    <text evidence="1">The sequence shown here is derived from an EMBL/GenBank/DDBJ whole genome shotgun (WGS) entry which is preliminary data.</text>
</comment>
<proteinExistence type="predicted"/>
<organism evidence="1 2">
    <name type="scientific">Plebeiibacterium sediminum</name>
    <dbReference type="NCBI Taxonomy" id="2992112"/>
    <lineage>
        <taxon>Bacteria</taxon>
        <taxon>Pseudomonadati</taxon>
        <taxon>Bacteroidota</taxon>
        <taxon>Bacteroidia</taxon>
        <taxon>Marinilabiliales</taxon>
        <taxon>Marinilabiliaceae</taxon>
        <taxon>Plebeiibacterium</taxon>
    </lineage>
</organism>